<accession>A0ABS9JRT2</accession>
<name>A0ABS9JRT2_9ACTN</name>
<dbReference type="Gene3D" id="1.10.10.10">
    <property type="entry name" value="Winged helix-like DNA-binding domain superfamily/Winged helix DNA-binding domain"/>
    <property type="match status" value="1"/>
</dbReference>
<sequence>MSAGPARLRRFVDAGTGEQVDLYDLDDEERRTSYNFPGGFSAVSNEIGLAILNKESGLTPSDRDVLALHVHGPEKRGDVLRWSRQKMADWIGVTPRTIAASIRKLVKAGLLFEAERHGRTIYYRASPHHASRMGGEQQTKDTAAYRRPVAPGIPERKETA</sequence>
<evidence type="ECO:0000313" key="3">
    <source>
        <dbReference type="Proteomes" id="UP001299012"/>
    </source>
</evidence>
<dbReference type="InterPro" id="IPR036390">
    <property type="entry name" value="WH_DNA-bd_sf"/>
</dbReference>
<dbReference type="RefSeq" id="WP_086697536.1">
    <property type="nucleotide sequence ID" value="NZ_JAKKZF010000201.1"/>
</dbReference>
<dbReference type="SUPFAM" id="SSF46785">
    <property type="entry name" value="Winged helix' DNA-binding domain"/>
    <property type="match status" value="1"/>
</dbReference>
<evidence type="ECO:0000313" key="2">
    <source>
        <dbReference type="EMBL" id="MCG0068189.1"/>
    </source>
</evidence>
<dbReference type="InterPro" id="IPR036388">
    <property type="entry name" value="WH-like_DNA-bd_sf"/>
</dbReference>
<comment type="caution">
    <text evidence="2">The sequence shown here is derived from an EMBL/GenBank/DDBJ whole genome shotgun (WGS) entry which is preliminary data.</text>
</comment>
<dbReference type="CDD" id="cd00090">
    <property type="entry name" value="HTH_ARSR"/>
    <property type="match status" value="1"/>
</dbReference>
<evidence type="ECO:0000256" key="1">
    <source>
        <dbReference type="SAM" id="MobiDB-lite"/>
    </source>
</evidence>
<dbReference type="EMBL" id="JAKKZF010000201">
    <property type="protein sequence ID" value="MCG0068189.1"/>
    <property type="molecule type" value="Genomic_DNA"/>
</dbReference>
<keyword evidence="3" id="KW-1185">Reference proteome</keyword>
<dbReference type="Proteomes" id="UP001299012">
    <property type="component" value="Unassembled WGS sequence"/>
</dbReference>
<reference evidence="2 3" key="1">
    <citation type="submission" date="2022-01" db="EMBL/GenBank/DDBJ databases">
        <title>Draft Genome Sequences of Seven Type Strains of the Genus Streptomyces.</title>
        <authorList>
            <person name="Aziz S."/>
            <person name="Coretto E."/>
            <person name="Chronakova A."/>
            <person name="Sproer C."/>
            <person name="Huber K."/>
            <person name="Nouioui I."/>
            <person name="Gross H."/>
        </authorList>
    </citation>
    <scope>NUCLEOTIDE SEQUENCE [LARGE SCALE GENOMIC DNA]</scope>
    <source>
        <strain evidence="2 3">DSM 41685</strain>
    </source>
</reference>
<proteinExistence type="predicted"/>
<dbReference type="InterPro" id="IPR011991">
    <property type="entry name" value="ArsR-like_HTH"/>
</dbReference>
<protein>
    <submittedName>
        <fullName evidence="2">Helix-turn-helix transcriptional regulator</fullName>
    </submittedName>
</protein>
<feature type="region of interest" description="Disordered" evidence="1">
    <location>
        <begin position="126"/>
        <end position="160"/>
    </location>
</feature>
<organism evidence="2 3">
    <name type="scientific">Streptomyces tricolor</name>
    <dbReference type="NCBI Taxonomy" id="68277"/>
    <lineage>
        <taxon>Bacteria</taxon>
        <taxon>Bacillati</taxon>
        <taxon>Actinomycetota</taxon>
        <taxon>Actinomycetes</taxon>
        <taxon>Kitasatosporales</taxon>
        <taxon>Streptomycetaceae</taxon>
        <taxon>Streptomyces</taxon>
        <taxon>Streptomyces violaceoruber group</taxon>
    </lineage>
</organism>
<gene>
    <name evidence="2" type="ORF">L0F81_33830</name>
</gene>